<evidence type="ECO:0000313" key="2">
    <source>
        <dbReference type="Proteomes" id="UP000248044"/>
    </source>
</evidence>
<keyword evidence="2" id="KW-1185">Reference proteome</keyword>
<organism evidence="1 2">
    <name type="scientific">Acidianus brierleyi</name>
    <dbReference type="NCBI Taxonomy" id="41673"/>
    <lineage>
        <taxon>Archaea</taxon>
        <taxon>Thermoproteota</taxon>
        <taxon>Thermoprotei</taxon>
        <taxon>Sulfolobales</taxon>
        <taxon>Sulfolobaceae</taxon>
        <taxon>Acidianus</taxon>
    </lineage>
</organism>
<evidence type="ECO:0000313" key="1">
    <source>
        <dbReference type="EMBL" id="AWR95189.1"/>
    </source>
</evidence>
<name>A0A2U9IGR0_9CREN</name>
<proteinExistence type="predicted"/>
<dbReference type="AlphaFoldDB" id="A0A2U9IGR0"/>
<keyword evidence="1" id="KW-0808">Transferase</keyword>
<dbReference type="GO" id="GO:0032259">
    <property type="term" value="P:methylation"/>
    <property type="evidence" value="ECO:0007669"/>
    <property type="project" value="UniProtKB-KW"/>
</dbReference>
<protein>
    <submittedName>
        <fullName evidence="1">Methylase</fullName>
    </submittedName>
</protein>
<keyword evidence="1" id="KW-0489">Methyltransferase</keyword>
<dbReference type="GO" id="GO:0008168">
    <property type="term" value="F:methyltransferase activity"/>
    <property type="evidence" value="ECO:0007669"/>
    <property type="project" value="UniProtKB-KW"/>
</dbReference>
<dbReference type="KEGG" id="abri:DFR85_11855"/>
<accession>A0A2U9IGR0</accession>
<reference evidence="1 2" key="1">
    <citation type="submission" date="2018-05" db="EMBL/GenBank/DDBJ databases">
        <title>Complete Genome Sequences of Extremely Thermoacidophilic, Metal-Mobilizing Type-Strain Members of the Archaeal Family Sulfolobaceae: Acidianus brierleyi DSM-1651T, Acidianus sulfidivorans DSM-18786T, Metallosphaera hakonensis DSM-7519T, and Metallosphaera prunae DSM-10039T.</title>
        <authorList>
            <person name="Counts J.A."/>
            <person name="Kelly R.M."/>
        </authorList>
    </citation>
    <scope>NUCLEOTIDE SEQUENCE [LARGE SCALE GENOMIC DNA]</scope>
    <source>
        <strain evidence="1 2">DSM 1651</strain>
    </source>
</reference>
<sequence>MKGNALSSLWNAEKIVSIDGDYEEINTGLNRSSLLKYSNFIIGNSFLYGERNLLSLTADYVIDGNKIIRSENLFENFPSIKFKGKTVTVGFCPEIGEIACISTLHQHNSLQAIYPLPFRDSSIDEILFYEVLDYDIMREANRILKIGGRVYLIIRDQVFGGIDPRDSLKFLLKFYIESAQIKDNFWIIKAKKIRN</sequence>
<dbReference type="Proteomes" id="UP000248044">
    <property type="component" value="Chromosome"/>
</dbReference>
<gene>
    <name evidence="1" type="ORF">DFR85_11855</name>
</gene>
<dbReference type="EMBL" id="CP029289">
    <property type="protein sequence ID" value="AWR95189.1"/>
    <property type="molecule type" value="Genomic_DNA"/>
</dbReference>